<name>E9T0A8_RHOHA</name>
<keyword evidence="2" id="KW-1185">Reference proteome</keyword>
<accession>E9T0A8</accession>
<dbReference type="HOGENOM" id="CLU_2289449_0_0_11"/>
<gene>
    <name evidence="1" type="ORF">HMPREF0724_11809</name>
</gene>
<organism evidence="1 2">
    <name type="scientific">Prescottella equi ATCC 33707</name>
    <dbReference type="NCBI Taxonomy" id="525370"/>
    <lineage>
        <taxon>Bacteria</taxon>
        <taxon>Bacillati</taxon>
        <taxon>Actinomycetota</taxon>
        <taxon>Actinomycetes</taxon>
        <taxon>Mycobacteriales</taxon>
        <taxon>Nocardiaceae</taxon>
        <taxon>Prescottella</taxon>
    </lineage>
</organism>
<dbReference type="EMBL" id="ADNW02000008">
    <property type="protein sequence ID" value="EGD24691.1"/>
    <property type="molecule type" value="Genomic_DNA"/>
</dbReference>
<sequence>MTELIRQYAIRLPDGNLLAEPEHAPTWRRLLSSAPEPRTAVFDDEDAAARALEQMRETARLFGVTNLGAYVVPRVVAVGPWGDVDITPSIDAVERHANGAT</sequence>
<dbReference type="AlphaFoldDB" id="E9T0A8"/>
<protein>
    <submittedName>
        <fullName evidence="1">Uncharacterized protein</fullName>
    </submittedName>
</protein>
<evidence type="ECO:0000313" key="1">
    <source>
        <dbReference type="EMBL" id="EGD24691.1"/>
    </source>
</evidence>
<reference evidence="1" key="1">
    <citation type="submission" date="2011-01" db="EMBL/GenBank/DDBJ databases">
        <authorList>
            <person name="Muzny D."/>
            <person name="Qin X."/>
            <person name="Buhay C."/>
            <person name="Dugan-Rocha S."/>
            <person name="Ding Y."/>
            <person name="Chen G."/>
            <person name="Hawes A."/>
            <person name="Holder M."/>
            <person name="Jhangiani S."/>
            <person name="Johnson A."/>
            <person name="Khan Z."/>
            <person name="Li Z."/>
            <person name="Liu W."/>
            <person name="Liu X."/>
            <person name="Perez L."/>
            <person name="Shen H."/>
            <person name="Wang Q."/>
            <person name="Watt J."/>
            <person name="Xi L."/>
            <person name="Xin Y."/>
            <person name="Zhou J."/>
            <person name="Deng J."/>
            <person name="Jiang H."/>
            <person name="Liu Y."/>
            <person name="Qu J."/>
            <person name="Song X.-Z."/>
            <person name="Zhang L."/>
            <person name="Villasana D."/>
            <person name="Johnson A."/>
            <person name="Liu J."/>
            <person name="Liyanage D."/>
            <person name="Lorensuhewa L."/>
            <person name="Robinson T."/>
            <person name="Song A."/>
            <person name="Song B.-B."/>
            <person name="Dinh H."/>
            <person name="Thornton R."/>
            <person name="Coyle M."/>
            <person name="Francisco L."/>
            <person name="Jackson L."/>
            <person name="Javaid M."/>
            <person name="Korchina V."/>
            <person name="Kovar C."/>
            <person name="Mata R."/>
            <person name="Mathew T."/>
            <person name="Ngo R."/>
            <person name="Nguyen L."/>
            <person name="Nguyen N."/>
            <person name="Okwuonu G."/>
            <person name="Ongeri F."/>
            <person name="Pham C."/>
            <person name="Simmons D."/>
            <person name="Wilczek-Boney K."/>
            <person name="Hale W."/>
            <person name="Jakkamsetti A."/>
            <person name="Pham P."/>
            <person name="Ruth R."/>
            <person name="San Lucas F."/>
            <person name="Warren J."/>
            <person name="Zhang J."/>
            <person name="Zhao Z."/>
            <person name="Zhou C."/>
            <person name="Zhu D."/>
            <person name="Lee S."/>
            <person name="Bess C."/>
            <person name="Blankenburg K."/>
            <person name="Forbes L."/>
            <person name="Fu Q."/>
            <person name="Gubbala S."/>
            <person name="Hirani K."/>
            <person name="Jayaseelan J.C."/>
            <person name="Lara F."/>
            <person name="Munidasa M."/>
            <person name="Palculict T."/>
            <person name="Patil S."/>
            <person name="Pu L.-L."/>
            <person name="Saada N."/>
            <person name="Tang L."/>
            <person name="Weissenberger G."/>
            <person name="Zhu Y."/>
            <person name="Hemphill L."/>
            <person name="Shang Y."/>
            <person name="Youmans B."/>
            <person name="Ayvaz T."/>
            <person name="Ross M."/>
            <person name="Santibanez J."/>
            <person name="Aqrawi P."/>
            <person name="Gross S."/>
            <person name="Joshi V."/>
            <person name="Fowler G."/>
            <person name="Nazareth L."/>
            <person name="Reid J."/>
            <person name="Worley K."/>
            <person name="Petrosino J."/>
            <person name="Highlander S."/>
            <person name="Gibbs R."/>
        </authorList>
    </citation>
    <scope>NUCLEOTIDE SEQUENCE [LARGE SCALE GENOMIC DNA]</scope>
    <source>
        <strain evidence="1">ATCC 33707</strain>
    </source>
</reference>
<dbReference type="Proteomes" id="UP000004245">
    <property type="component" value="Unassembled WGS sequence"/>
</dbReference>
<evidence type="ECO:0000313" key="2">
    <source>
        <dbReference type="Proteomes" id="UP000004245"/>
    </source>
</evidence>
<dbReference type="RefSeq" id="WP_005513063.1">
    <property type="nucleotide sequence ID" value="NZ_CM001149.1"/>
</dbReference>
<proteinExistence type="predicted"/>
<comment type="caution">
    <text evidence="1">The sequence shown here is derived from an EMBL/GenBank/DDBJ whole genome shotgun (WGS) entry which is preliminary data.</text>
</comment>